<reference evidence="1 2" key="1">
    <citation type="submission" date="2019-08" db="EMBL/GenBank/DDBJ databases">
        <title>In-depth cultivation of the pig gut microbiome towards novel bacterial diversity and tailored functional studies.</title>
        <authorList>
            <person name="Wylensek D."/>
            <person name="Hitch T.C.A."/>
            <person name="Clavel T."/>
        </authorList>
    </citation>
    <scope>NUCLEOTIDE SEQUENCE [LARGE SCALE GENOMIC DNA]</scope>
    <source>
        <strain evidence="1 2">WCA-389-WT-23D1</strain>
    </source>
</reference>
<proteinExistence type="predicted"/>
<comment type="caution">
    <text evidence="1">The sequence shown here is derived from an EMBL/GenBank/DDBJ whole genome shotgun (WGS) entry which is preliminary data.</text>
</comment>
<evidence type="ECO:0000313" key="1">
    <source>
        <dbReference type="EMBL" id="MSS37283.1"/>
    </source>
</evidence>
<organism evidence="1 2">
    <name type="scientific">Clostridium porci</name>
    <dbReference type="NCBI Taxonomy" id="2605778"/>
    <lineage>
        <taxon>Bacteria</taxon>
        <taxon>Bacillati</taxon>
        <taxon>Bacillota</taxon>
        <taxon>Clostridia</taxon>
        <taxon>Eubacteriales</taxon>
        <taxon>Clostridiaceae</taxon>
        <taxon>Clostridium</taxon>
    </lineage>
</organism>
<sequence length="99" mass="11563">MKYGKMIYEIEKCIEDGEYSKGEKLAEQAIINSPKTPAFHNLLGLILEKECRHVQAMKCFKNAYDLDQGYEPARYNLERYGIFCPIKNCMYSVEEEPIE</sequence>
<dbReference type="Gene3D" id="1.25.40.10">
    <property type="entry name" value="Tetratricopeptide repeat domain"/>
    <property type="match status" value="1"/>
</dbReference>
<dbReference type="InterPro" id="IPR011990">
    <property type="entry name" value="TPR-like_helical_dom_sf"/>
</dbReference>
<accession>A0A7X2TDM7</accession>
<name>A0A7X2TDM7_9CLOT</name>
<evidence type="ECO:0008006" key="3">
    <source>
        <dbReference type="Google" id="ProtNLM"/>
    </source>
</evidence>
<evidence type="ECO:0000313" key="2">
    <source>
        <dbReference type="Proteomes" id="UP000429958"/>
    </source>
</evidence>
<keyword evidence="2" id="KW-1185">Reference proteome</keyword>
<dbReference type="RefSeq" id="WP_154472719.1">
    <property type="nucleotide sequence ID" value="NZ_VUMD01000010.1"/>
</dbReference>
<dbReference type="SUPFAM" id="SSF48452">
    <property type="entry name" value="TPR-like"/>
    <property type="match status" value="1"/>
</dbReference>
<dbReference type="Proteomes" id="UP000429958">
    <property type="component" value="Unassembled WGS sequence"/>
</dbReference>
<dbReference type="AlphaFoldDB" id="A0A7X2TDM7"/>
<dbReference type="EMBL" id="VUMD01000010">
    <property type="protein sequence ID" value="MSS37283.1"/>
    <property type="molecule type" value="Genomic_DNA"/>
</dbReference>
<protein>
    <recommendedName>
        <fullName evidence="3">Tetratricopeptide repeat protein</fullName>
    </recommendedName>
</protein>
<gene>
    <name evidence="1" type="ORF">FYJ39_12040</name>
</gene>